<evidence type="ECO:0000313" key="2">
    <source>
        <dbReference type="EMBL" id="PLZ84518.1"/>
    </source>
</evidence>
<dbReference type="EMBL" id="NRQW01000587">
    <property type="protein sequence ID" value="PLZ84518.1"/>
    <property type="molecule type" value="Genomic_DNA"/>
</dbReference>
<evidence type="ECO:0000256" key="1">
    <source>
        <dbReference type="SAM" id="MobiDB-lite"/>
    </source>
</evidence>
<dbReference type="Proteomes" id="UP000235036">
    <property type="component" value="Unassembled WGS sequence"/>
</dbReference>
<protein>
    <submittedName>
        <fullName evidence="2">Uncharacterized protein</fullName>
    </submittedName>
</protein>
<organism evidence="2 3">
    <name type="scientific">Fischerella muscicola CCMEE 5323</name>
    <dbReference type="NCBI Taxonomy" id="2019572"/>
    <lineage>
        <taxon>Bacteria</taxon>
        <taxon>Bacillati</taxon>
        <taxon>Cyanobacteriota</taxon>
        <taxon>Cyanophyceae</taxon>
        <taxon>Nostocales</taxon>
        <taxon>Hapalosiphonaceae</taxon>
        <taxon>Fischerella</taxon>
    </lineage>
</organism>
<evidence type="ECO:0000313" key="3">
    <source>
        <dbReference type="Proteomes" id="UP000235036"/>
    </source>
</evidence>
<proteinExistence type="predicted"/>
<accession>A0A2N6JWP4</accession>
<sequence length="88" mass="10382">MKGYRQVDSKEVFVKAHTRVIRQRVYRFVCKGCNLVVERTCYPSRPLFCERCRPPKHHSPQPPSKTELKVTRGKSKTTKKPIKQRKRG</sequence>
<feature type="compositionally biased region" description="Basic residues" evidence="1">
    <location>
        <begin position="71"/>
        <end position="88"/>
    </location>
</feature>
<reference evidence="2 3" key="1">
    <citation type="submission" date="2017-08" db="EMBL/GenBank/DDBJ databases">
        <title>Genomes of Fischerella (Mastigocladus) sp. strains.</title>
        <authorList>
            <person name="Miller S.R."/>
        </authorList>
    </citation>
    <scope>NUCLEOTIDE SEQUENCE [LARGE SCALE GENOMIC DNA]</scope>
    <source>
        <strain evidence="2 3">CCMEE 5323</strain>
    </source>
</reference>
<dbReference type="AlphaFoldDB" id="A0A2N6JWP4"/>
<comment type="caution">
    <text evidence="2">The sequence shown here is derived from an EMBL/GenBank/DDBJ whole genome shotgun (WGS) entry which is preliminary data.</text>
</comment>
<keyword evidence="3" id="KW-1185">Reference proteome</keyword>
<feature type="region of interest" description="Disordered" evidence="1">
    <location>
        <begin position="52"/>
        <end position="88"/>
    </location>
</feature>
<name>A0A2N6JWP4_FISMU</name>
<gene>
    <name evidence="2" type="ORF">CEN44_24615</name>
</gene>